<dbReference type="RefSeq" id="WP_131868029.1">
    <property type="nucleotide sequence ID" value="NZ_SMCR01000025.1"/>
</dbReference>
<evidence type="ECO:0000313" key="1">
    <source>
        <dbReference type="EMBL" id="TCV91000.1"/>
    </source>
</evidence>
<proteinExistence type="predicted"/>
<evidence type="ECO:0000313" key="2">
    <source>
        <dbReference type="Proteomes" id="UP000295719"/>
    </source>
</evidence>
<reference evidence="1 2" key="1">
    <citation type="submission" date="2019-03" db="EMBL/GenBank/DDBJ databases">
        <title>Genomic Encyclopedia of Type Strains, Phase IV (KMG-IV): sequencing the most valuable type-strain genomes for metagenomic binning, comparative biology and taxonomic classification.</title>
        <authorList>
            <person name="Goeker M."/>
        </authorList>
    </citation>
    <scope>NUCLEOTIDE SEQUENCE [LARGE SCALE GENOMIC DNA]</scope>
    <source>
        <strain evidence="1 2">DSM 19580</strain>
    </source>
</reference>
<name>A0A4R3YFU1_9GAMM</name>
<dbReference type="OrthoDB" id="8946715at2"/>
<keyword evidence="2" id="KW-1185">Reference proteome</keyword>
<dbReference type="Proteomes" id="UP000295719">
    <property type="component" value="Unassembled WGS sequence"/>
</dbReference>
<gene>
    <name evidence="1" type="ORF">EDC52_1256</name>
</gene>
<accession>A0A4R3YFU1</accession>
<protein>
    <submittedName>
        <fullName evidence="1">Uncharacterized protein</fullName>
    </submittedName>
</protein>
<organism evidence="1 2">
    <name type="scientific">Biostraticola tofi</name>
    <dbReference type="NCBI Taxonomy" id="466109"/>
    <lineage>
        <taxon>Bacteria</taxon>
        <taxon>Pseudomonadati</taxon>
        <taxon>Pseudomonadota</taxon>
        <taxon>Gammaproteobacteria</taxon>
        <taxon>Enterobacterales</taxon>
        <taxon>Bruguierivoracaceae</taxon>
        <taxon>Biostraticola</taxon>
    </lineage>
</organism>
<dbReference type="Gene3D" id="6.10.290.10">
    <property type="match status" value="1"/>
</dbReference>
<dbReference type="AlphaFoldDB" id="A0A4R3YFU1"/>
<dbReference type="EMBL" id="SMCR01000025">
    <property type="protein sequence ID" value="TCV91000.1"/>
    <property type="molecule type" value="Genomic_DNA"/>
</dbReference>
<sequence length="121" mass="14059">MKTCLFLDEMKDIFLDILCQKSDLPVNTDDLADNYNRSLEMLLIKQLTLLQSKTALLAKAKNNDDELTMRAAILEMRTHAMSLSSFFDNIAEDTEVILETGTWQEFTEDYKIPEHYNDLKF</sequence>
<comment type="caution">
    <text evidence="1">The sequence shown here is derived from an EMBL/GenBank/DDBJ whole genome shotgun (WGS) entry which is preliminary data.</text>
</comment>